<organism evidence="7 8">
    <name type="scientific">Prauserella muralis</name>
    <dbReference type="NCBI Taxonomy" id="588067"/>
    <lineage>
        <taxon>Bacteria</taxon>
        <taxon>Bacillati</taxon>
        <taxon>Actinomycetota</taxon>
        <taxon>Actinomycetes</taxon>
        <taxon>Pseudonocardiales</taxon>
        <taxon>Pseudonocardiaceae</taxon>
        <taxon>Prauserella</taxon>
    </lineage>
</organism>
<dbReference type="PANTHER" id="PTHR43557:SF2">
    <property type="entry name" value="RIESKE DOMAIN-CONTAINING PROTEIN-RELATED"/>
    <property type="match status" value="1"/>
</dbReference>
<dbReference type="Proteomes" id="UP000249915">
    <property type="component" value="Unassembled WGS sequence"/>
</dbReference>
<gene>
    <name evidence="7" type="ORF">BAY60_28960</name>
</gene>
<feature type="domain" description="Reductase C-terminal" evidence="6">
    <location>
        <begin position="312"/>
        <end position="378"/>
    </location>
</feature>
<dbReference type="InterPro" id="IPR023753">
    <property type="entry name" value="FAD/NAD-binding_dom"/>
</dbReference>
<evidence type="ECO:0000313" key="7">
    <source>
        <dbReference type="EMBL" id="PXY19639.1"/>
    </source>
</evidence>
<protein>
    <submittedName>
        <fullName evidence="7">Uncharacterized protein</fullName>
    </submittedName>
</protein>
<dbReference type="Pfam" id="PF14759">
    <property type="entry name" value="Reductase_C"/>
    <property type="match status" value="1"/>
</dbReference>
<dbReference type="SUPFAM" id="SSF51905">
    <property type="entry name" value="FAD/NAD(P)-binding domain"/>
    <property type="match status" value="1"/>
</dbReference>
<reference evidence="7 8" key="1">
    <citation type="submission" date="2016-07" db="EMBL/GenBank/DDBJ databases">
        <title>Draft genome sequence of Prauserella muralis DSM 45305, isolated from a mould-covered wall in an indoor environment.</title>
        <authorList>
            <person name="Ruckert C."/>
            <person name="Albersmeier A."/>
            <person name="Jiang C.-L."/>
            <person name="Jiang Y."/>
            <person name="Kalinowski J."/>
            <person name="Schneider O."/>
            <person name="Winkler A."/>
            <person name="Zotchev S.B."/>
        </authorList>
    </citation>
    <scope>NUCLEOTIDE SEQUENCE [LARGE SCALE GENOMIC DNA]</scope>
    <source>
        <strain evidence="7 8">DSM 45305</strain>
    </source>
</reference>
<name>A0A2V4AID6_9PSEU</name>
<evidence type="ECO:0000256" key="4">
    <source>
        <dbReference type="ARBA" id="ARBA00023002"/>
    </source>
</evidence>
<dbReference type="GO" id="GO:0005737">
    <property type="term" value="C:cytoplasm"/>
    <property type="evidence" value="ECO:0007669"/>
    <property type="project" value="TreeGrafter"/>
</dbReference>
<sequence>MVGAGLAGLTAAQELRRLGYDGALVLVGAEPFRPYRRPPLSKEYLLTADDRHLTLADGDLDDLAATWLLGHAATGLDLPGRRVLRGTLPPVDFDGLVIATGAGARNLPDGGHLPGVMTLRSLDDARMLRARLADRPRVVIAGAGFLGSEIAATLRALDLPVTLVSPDPVPLHRPLGRQVGALVADLHRAHAVDLRLHRRVTAVTGDPTVRQVHLDDGTALPADLVVVAVGARPRVEWLRGSGLRLDDGVVVDGNGLAAPGVVAAGDVARWPQPALDGELLRVEHYSNAIDQGAHAARALLGYPGRFAPVPSFWGDLYGRKLRSVGLTGIRYDTHLVASEPGGRFLAEYHRDGGVVGAVTAGFTHSLAHYRDLIAKQMAAPVPAPTPFRAS</sequence>
<accession>A0A2V4AID6</accession>
<dbReference type="Pfam" id="PF07992">
    <property type="entry name" value="Pyr_redox_2"/>
    <property type="match status" value="1"/>
</dbReference>
<evidence type="ECO:0000259" key="5">
    <source>
        <dbReference type="Pfam" id="PF07992"/>
    </source>
</evidence>
<dbReference type="SUPFAM" id="SSF55424">
    <property type="entry name" value="FAD/NAD-linked reductases, dimerisation (C-terminal) domain"/>
    <property type="match status" value="1"/>
</dbReference>
<dbReference type="AlphaFoldDB" id="A0A2V4AID6"/>
<comment type="cofactor">
    <cofactor evidence="1">
        <name>FAD</name>
        <dbReference type="ChEBI" id="CHEBI:57692"/>
    </cofactor>
</comment>
<dbReference type="PRINTS" id="PR00368">
    <property type="entry name" value="FADPNR"/>
</dbReference>
<feature type="domain" description="FAD/NAD(P)-binding" evidence="5">
    <location>
        <begin position="2"/>
        <end position="292"/>
    </location>
</feature>
<dbReference type="InterPro" id="IPR016156">
    <property type="entry name" value="FAD/NAD-linked_Rdtase_dimer_sf"/>
</dbReference>
<proteinExistence type="predicted"/>
<dbReference type="Gene3D" id="3.30.390.30">
    <property type="match status" value="1"/>
</dbReference>
<dbReference type="InterPro" id="IPR050446">
    <property type="entry name" value="FAD-oxidoreductase/Apoptosis"/>
</dbReference>
<evidence type="ECO:0000256" key="2">
    <source>
        <dbReference type="ARBA" id="ARBA00022630"/>
    </source>
</evidence>
<evidence type="ECO:0000256" key="1">
    <source>
        <dbReference type="ARBA" id="ARBA00001974"/>
    </source>
</evidence>
<evidence type="ECO:0000313" key="8">
    <source>
        <dbReference type="Proteomes" id="UP000249915"/>
    </source>
</evidence>
<dbReference type="PANTHER" id="PTHR43557">
    <property type="entry name" value="APOPTOSIS-INDUCING FACTOR 1"/>
    <property type="match status" value="1"/>
</dbReference>
<dbReference type="Gene3D" id="3.50.50.60">
    <property type="entry name" value="FAD/NAD(P)-binding domain"/>
    <property type="match status" value="2"/>
</dbReference>
<dbReference type="EMBL" id="MASW01000007">
    <property type="protein sequence ID" value="PXY19639.1"/>
    <property type="molecule type" value="Genomic_DNA"/>
</dbReference>
<dbReference type="PRINTS" id="PR00411">
    <property type="entry name" value="PNDRDTASEI"/>
</dbReference>
<dbReference type="InterPro" id="IPR036188">
    <property type="entry name" value="FAD/NAD-bd_sf"/>
</dbReference>
<evidence type="ECO:0000259" key="6">
    <source>
        <dbReference type="Pfam" id="PF14759"/>
    </source>
</evidence>
<keyword evidence="8" id="KW-1185">Reference proteome</keyword>
<evidence type="ECO:0000256" key="3">
    <source>
        <dbReference type="ARBA" id="ARBA00022827"/>
    </source>
</evidence>
<keyword evidence="2" id="KW-0285">Flavoprotein</keyword>
<keyword evidence="4" id="KW-0560">Oxidoreductase</keyword>
<dbReference type="GO" id="GO:0016651">
    <property type="term" value="F:oxidoreductase activity, acting on NAD(P)H"/>
    <property type="evidence" value="ECO:0007669"/>
    <property type="project" value="TreeGrafter"/>
</dbReference>
<comment type="caution">
    <text evidence="7">The sequence shown here is derived from an EMBL/GenBank/DDBJ whole genome shotgun (WGS) entry which is preliminary data.</text>
</comment>
<dbReference type="InterPro" id="IPR028202">
    <property type="entry name" value="Reductase_C"/>
</dbReference>
<keyword evidence="3" id="KW-0274">FAD</keyword>